<accession>A0AAN7HC54</accession>
<comment type="caution">
    <text evidence="6">The sequence shown here is derived from an EMBL/GenBank/DDBJ whole genome shotgun (WGS) entry which is preliminary data.</text>
</comment>
<dbReference type="InterPro" id="IPR050416">
    <property type="entry name" value="FAD-linked_Oxidoreductase"/>
</dbReference>
<reference evidence="6" key="1">
    <citation type="journal article" date="2023" name="Mol. Phylogenet. Evol.">
        <title>Genome-scale phylogeny and comparative genomics of the fungal order Sordariales.</title>
        <authorList>
            <person name="Hensen N."/>
            <person name="Bonometti L."/>
            <person name="Westerberg I."/>
            <person name="Brannstrom I.O."/>
            <person name="Guillou S."/>
            <person name="Cros-Aarteil S."/>
            <person name="Calhoun S."/>
            <person name="Haridas S."/>
            <person name="Kuo A."/>
            <person name="Mondo S."/>
            <person name="Pangilinan J."/>
            <person name="Riley R."/>
            <person name="LaButti K."/>
            <person name="Andreopoulos B."/>
            <person name="Lipzen A."/>
            <person name="Chen C."/>
            <person name="Yan M."/>
            <person name="Daum C."/>
            <person name="Ng V."/>
            <person name="Clum A."/>
            <person name="Steindorff A."/>
            <person name="Ohm R.A."/>
            <person name="Martin F."/>
            <person name="Silar P."/>
            <person name="Natvig D.O."/>
            <person name="Lalanne C."/>
            <person name="Gautier V."/>
            <person name="Ament-Velasquez S.L."/>
            <person name="Kruys A."/>
            <person name="Hutchinson M.I."/>
            <person name="Powell A.J."/>
            <person name="Barry K."/>
            <person name="Miller A.N."/>
            <person name="Grigoriev I.V."/>
            <person name="Debuchy R."/>
            <person name="Gladieux P."/>
            <person name="Hiltunen Thoren M."/>
            <person name="Johannesson H."/>
        </authorList>
    </citation>
    <scope>NUCLEOTIDE SEQUENCE</scope>
    <source>
        <strain evidence="6">CBS 532.94</strain>
    </source>
</reference>
<protein>
    <recommendedName>
        <fullName evidence="5">FAD-binding PCMH-type domain-containing protein</fullName>
    </recommendedName>
</protein>
<dbReference type="InterPro" id="IPR006094">
    <property type="entry name" value="Oxid_FAD_bind_N"/>
</dbReference>
<dbReference type="Proteomes" id="UP001303760">
    <property type="component" value="Unassembled WGS sequence"/>
</dbReference>
<dbReference type="Pfam" id="PF01565">
    <property type="entry name" value="FAD_binding_4"/>
    <property type="match status" value="1"/>
</dbReference>
<evidence type="ECO:0000256" key="2">
    <source>
        <dbReference type="ARBA" id="ARBA00022630"/>
    </source>
</evidence>
<comment type="similarity">
    <text evidence="1">Belongs to the oxygen-dependent FAD-linked oxidoreductase family.</text>
</comment>
<keyword evidence="4" id="KW-0560">Oxidoreductase</keyword>
<evidence type="ECO:0000256" key="1">
    <source>
        <dbReference type="ARBA" id="ARBA00005466"/>
    </source>
</evidence>
<name>A0AAN7HC54_9PEZI</name>
<dbReference type="InterPro" id="IPR036318">
    <property type="entry name" value="FAD-bd_PCMH-like_sf"/>
</dbReference>
<dbReference type="InterPro" id="IPR006093">
    <property type="entry name" value="Oxy_OxRdtase_FAD_BS"/>
</dbReference>
<evidence type="ECO:0000313" key="6">
    <source>
        <dbReference type="EMBL" id="KAK4238053.1"/>
    </source>
</evidence>
<dbReference type="Gene3D" id="3.30.465.10">
    <property type="match status" value="1"/>
</dbReference>
<dbReference type="EMBL" id="MU860111">
    <property type="protein sequence ID" value="KAK4238053.1"/>
    <property type="molecule type" value="Genomic_DNA"/>
</dbReference>
<keyword evidence="2" id="KW-0285">Flavoprotein</keyword>
<dbReference type="GO" id="GO:0016491">
    <property type="term" value="F:oxidoreductase activity"/>
    <property type="evidence" value="ECO:0007669"/>
    <property type="project" value="UniProtKB-KW"/>
</dbReference>
<dbReference type="InterPro" id="IPR016166">
    <property type="entry name" value="FAD-bd_PCMH"/>
</dbReference>
<dbReference type="InterPro" id="IPR016169">
    <property type="entry name" value="FAD-bd_PCMH_sub2"/>
</dbReference>
<gene>
    <name evidence="6" type="ORF">C8A03DRAFT_33954</name>
</gene>
<dbReference type="SUPFAM" id="SSF56176">
    <property type="entry name" value="FAD-binding/transporter-associated domain-like"/>
    <property type="match status" value="1"/>
</dbReference>
<evidence type="ECO:0000256" key="3">
    <source>
        <dbReference type="ARBA" id="ARBA00022827"/>
    </source>
</evidence>
<dbReference type="PROSITE" id="PS51387">
    <property type="entry name" value="FAD_PCMH"/>
    <property type="match status" value="1"/>
</dbReference>
<evidence type="ECO:0000256" key="4">
    <source>
        <dbReference type="ARBA" id="ARBA00023002"/>
    </source>
</evidence>
<proteinExistence type="inferred from homology"/>
<keyword evidence="7" id="KW-1185">Reference proteome</keyword>
<feature type="domain" description="FAD-binding PCMH-type" evidence="5">
    <location>
        <begin position="48"/>
        <end position="221"/>
    </location>
</feature>
<organism evidence="6 7">
    <name type="scientific">Achaetomium macrosporum</name>
    <dbReference type="NCBI Taxonomy" id="79813"/>
    <lineage>
        <taxon>Eukaryota</taxon>
        <taxon>Fungi</taxon>
        <taxon>Dikarya</taxon>
        <taxon>Ascomycota</taxon>
        <taxon>Pezizomycotina</taxon>
        <taxon>Sordariomycetes</taxon>
        <taxon>Sordariomycetidae</taxon>
        <taxon>Sordariales</taxon>
        <taxon>Chaetomiaceae</taxon>
        <taxon>Achaetomium</taxon>
    </lineage>
</organism>
<dbReference type="PANTHER" id="PTHR42973:SF17">
    <property type="entry name" value="OXIDASE, PUTATIVE (AFU_ORTHOLOGUE AFUA_6G14340)-RELATED"/>
    <property type="match status" value="1"/>
</dbReference>
<dbReference type="PANTHER" id="PTHR42973">
    <property type="entry name" value="BINDING OXIDOREDUCTASE, PUTATIVE (AFU_ORTHOLOGUE AFUA_1G17690)-RELATED"/>
    <property type="match status" value="1"/>
</dbReference>
<dbReference type="AlphaFoldDB" id="A0AAN7HC54"/>
<dbReference type="PROSITE" id="PS00862">
    <property type="entry name" value="OX2_COVAL_FAD"/>
    <property type="match status" value="1"/>
</dbReference>
<evidence type="ECO:0000259" key="5">
    <source>
        <dbReference type="PROSITE" id="PS51387"/>
    </source>
</evidence>
<dbReference type="GO" id="GO:0071949">
    <property type="term" value="F:FAD binding"/>
    <property type="evidence" value="ECO:0007669"/>
    <property type="project" value="InterPro"/>
</dbReference>
<keyword evidence="3" id="KW-0274">FAD</keyword>
<evidence type="ECO:0000313" key="7">
    <source>
        <dbReference type="Proteomes" id="UP001303760"/>
    </source>
</evidence>
<sequence length="247" mass="25889">MGNAFSTNMASTLQECIEAVSHGRAEFAGFPSDPSYQTAWVKPYNLEIPVTPAAVVRPQTAEDIAGFIQCAAAYNVKVQAKSGGHSYGNYGLGGVDGAVAIDMVHFQHFSLDNTTWLATIGAGTRLKGVAQKLHDAGGRAIAMGVSPGIGIGGHATIGGLGPISRMWGSCLDHVVEAEVVTADGRIQRASDAQNPDLFWTLKGAVSGFGVITEVVFRTHPEPATVVQYDYTITIGSQAAMATSYSAW</sequence>
<reference evidence="6" key="2">
    <citation type="submission" date="2023-05" db="EMBL/GenBank/DDBJ databases">
        <authorList>
            <consortium name="Lawrence Berkeley National Laboratory"/>
            <person name="Steindorff A."/>
            <person name="Hensen N."/>
            <person name="Bonometti L."/>
            <person name="Westerberg I."/>
            <person name="Brannstrom I.O."/>
            <person name="Guillou S."/>
            <person name="Cros-Aarteil S."/>
            <person name="Calhoun S."/>
            <person name="Haridas S."/>
            <person name="Kuo A."/>
            <person name="Mondo S."/>
            <person name="Pangilinan J."/>
            <person name="Riley R."/>
            <person name="Labutti K."/>
            <person name="Andreopoulos B."/>
            <person name="Lipzen A."/>
            <person name="Chen C."/>
            <person name="Yanf M."/>
            <person name="Daum C."/>
            <person name="Ng V."/>
            <person name="Clum A."/>
            <person name="Ohm R."/>
            <person name="Martin F."/>
            <person name="Silar P."/>
            <person name="Natvig D."/>
            <person name="Lalanne C."/>
            <person name="Gautier V."/>
            <person name="Ament-Velasquez S.L."/>
            <person name="Kruys A."/>
            <person name="Hutchinson M.I."/>
            <person name="Powell A.J."/>
            <person name="Barry K."/>
            <person name="Miller A.N."/>
            <person name="Grigoriev I.V."/>
            <person name="Debuchy R."/>
            <person name="Gladieux P."/>
            <person name="Thoren M.H."/>
            <person name="Johannesson H."/>
        </authorList>
    </citation>
    <scope>NUCLEOTIDE SEQUENCE</scope>
    <source>
        <strain evidence="6">CBS 532.94</strain>
    </source>
</reference>
<dbReference type="Gene3D" id="3.40.462.20">
    <property type="match status" value="1"/>
</dbReference>